<dbReference type="KEGG" id="cle:Clole_0971"/>
<reference evidence="2 3" key="1">
    <citation type="journal article" date="2011" name="J. Bacteriol.">
        <title>Complete genome sequence of the cellulose-degrading bacterium Cellulosilyticum lentocellum.</title>
        <authorList>
            <consortium name="US DOE Joint Genome Institute"/>
            <person name="Miller D.A."/>
            <person name="Suen G."/>
            <person name="Bruce D."/>
            <person name="Copeland A."/>
            <person name="Cheng J.F."/>
            <person name="Detter C."/>
            <person name="Goodwin L.A."/>
            <person name="Han C.S."/>
            <person name="Hauser L.J."/>
            <person name="Land M.L."/>
            <person name="Lapidus A."/>
            <person name="Lucas S."/>
            <person name="Meincke L."/>
            <person name="Pitluck S."/>
            <person name="Tapia R."/>
            <person name="Teshima H."/>
            <person name="Woyke T."/>
            <person name="Fox B.G."/>
            <person name="Angert E.R."/>
            <person name="Currie C.R."/>
        </authorList>
    </citation>
    <scope>NUCLEOTIDE SEQUENCE [LARGE SCALE GENOMIC DNA]</scope>
    <source>
        <strain evidence="3">ATCC 49066 / DSM 5427 / NCIMB 11756 / RHM5</strain>
    </source>
</reference>
<dbReference type="AlphaFoldDB" id="F2JQV8"/>
<evidence type="ECO:0000313" key="2">
    <source>
        <dbReference type="EMBL" id="ADZ82703.1"/>
    </source>
</evidence>
<accession>F2JQV8</accession>
<feature type="coiled-coil region" evidence="1">
    <location>
        <begin position="54"/>
        <end position="122"/>
    </location>
</feature>
<dbReference type="EMBL" id="CP002582">
    <property type="protein sequence ID" value="ADZ82703.1"/>
    <property type="molecule type" value="Genomic_DNA"/>
</dbReference>
<gene>
    <name evidence="2" type="ordered locus">Clole_0971</name>
</gene>
<protein>
    <recommendedName>
        <fullName evidence="4">DUF4355 domain-containing protein</fullName>
    </recommendedName>
</protein>
<evidence type="ECO:0008006" key="4">
    <source>
        <dbReference type="Google" id="ProtNLM"/>
    </source>
</evidence>
<dbReference type="STRING" id="642492.Clole_0971"/>
<name>F2JQV8_CELLD</name>
<dbReference type="Proteomes" id="UP000008467">
    <property type="component" value="Chromosome"/>
</dbReference>
<dbReference type="HOGENOM" id="CLU_1292508_0_0_9"/>
<evidence type="ECO:0000256" key="1">
    <source>
        <dbReference type="SAM" id="Coils"/>
    </source>
</evidence>
<dbReference type="InterPro" id="IPR025580">
    <property type="entry name" value="Gp46"/>
</dbReference>
<keyword evidence="3" id="KW-1185">Reference proteome</keyword>
<dbReference type="Pfam" id="PF14265">
    <property type="entry name" value="DUF4355"/>
    <property type="match status" value="1"/>
</dbReference>
<evidence type="ECO:0000313" key="3">
    <source>
        <dbReference type="Proteomes" id="UP000008467"/>
    </source>
</evidence>
<dbReference type="eggNOG" id="ENOG5030W7E">
    <property type="taxonomic scope" value="Bacteria"/>
</dbReference>
<organism evidence="2 3">
    <name type="scientific">Cellulosilyticum lentocellum (strain ATCC 49066 / DSM 5427 / NCIMB 11756 / RHM5)</name>
    <name type="common">Clostridium lentocellum</name>
    <dbReference type="NCBI Taxonomy" id="642492"/>
    <lineage>
        <taxon>Bacteria</taxon>
        <taxon>Bacillati</taxon>
        <taxon>Bacillota</taxon>
        <taxon>Clostridia</taxon>
        <taxon>Lachnospirales</taxon>
        <taxon>Cellulosilyticaceae</taxon>
        <taxon>Cellulosilyticum</taxon>
    </lineage>
</organism>
<dbReference type="RefSeq" id="WP_013656003.1">
    <property type="nucleotide sequence ID" value="NC_015275.1"/>
</dbReference>
<sequence length="213" mass="24183">MKLRNRYFNTFRTVTQAAWFNLQFFAGEDDNNNEDDKPAEDKTLTQDQVNDIIAKRLAKEKAKWEKDYNAKLEAEKAEAARLANLDATQRAEEEAKKRIAALEEREAKLKQAEDKLECENVLKERGLSTSFANFLLGADAEVTLANINSFETAFKDAVKAEVETRIKGKTPPAGGGDNKDDVVSKEDFKKLPLFEQNKLYLSNPELYKTYYGA</sequence>
<proteinExistence type="predicted"/>
<keyword evidence="1" id="KW-0175">Coiled coil</keyword>